<name>A0A090T918_9VIBR</name>
<evidence type="ECO:0000313" key="2">
    <source>
        <dbReference type="Proteomes" id="UP000029224"/>
    </source>
</evidence>
<reference evidence="1 2" key="2">
    <citation type="submission" date="2014-09" db="EMBL/GenBank/DDBJ databases">
        <authorList>
            <consortium name="NBRP consortium"/>
            <person name="Sawabe T."/>
            <person name="Meirelles P."/>
            <person name="Nakanishi M."/>
            <person name="Sayaka M."/>
            <person name="Hattori M."/>
            <person name="Ohkuma M."/>
        </authorList>
    </citation>
    <scope>NUCLEOTIDE SEQUENCE [LARGE SCALE GENOMIC DNA]</scope>
    <source>
        <strain evidence="1 2">JCM 19240</strain>
    </source>
</reference>
<accession>A0A090T918</accession>
<dbReference type="AlphaFoldDB" id="A0A090T918"/>
<dbReference type="Proteomes" id="UP000029224">
    <property type="component" value="Unassembled WGS sequence"/>
</dbReference>
<sequence length="38" mass="4119">MPVALGIEFHAQFAALFAYLVYCLGGAKSARAEEMLND</sequence>
<keyword evidence="2" id="KW-1185">Reference proteome</keyword>
<organism evidence="1 2">
    <name type="scientific">Vibrio maritimus</name>
    <dbReference type="NCBI Taxonomy" id="990268"/>
    <lineage>
        <taxon>Bacteria</taxon>
        <taxon>Pseudomonadati</taxon>
        <taxon>Pseudomonadota</taxon>
        <taxon>Gammaproteobacteria</taxon>
        <taxon>Vibrionales</taxon>
        <taxon>Vibrionaceae</taxon>
        <taxon>Vibrio</taxon>
    </lineage>
</organism>
<gene>
    <name evidence="1" type="ORF">JCM19240_605</name>
</gene>
<proteinExistence type="predicted"/>
<evidence type="ECO:0000313" key="1">
    <source>
        <dbReference type="EMBL" id="GAL35758.1"/>
    </source>
</evidence>
<reference evidence="1 2" key="1">
    <citation type="submission" date="2014-09" db="EMBL/GenBank/DDBJ databases">
        <title>Vibrio maritimus JCM 19240. (C210) whole genome shotgun sequence.</title>
        <authorList>
            <person name="Sawabe T."/>
            <person name="Meirelles P."/>
            <person name="Nakanishi M."/>
            <person name="Sayaka M."/>
            <person name="Hattori M."/>
            <person name="Ohkuma M."/>
        </authorList>
    </citation>
    <scope>NUCLEOTIDE SEQUENCE [LARGE SCALE GENOMIC DNA]</scope>
    <source>
        <strain evidence="1 2">JCM 19240</strain>
    </source>
</reference>
<comment type="caution">
    <text evidence="1">The sequence shown here is derived from an EMBL/GenBank/DDBJ whole genome shotgun (WGS) entry which is preliminary data.</text>
</comment>
<protein>
    <submittedName>
        <fullName evidence="1">Uncharacterized protein</fullName>
    </submittedName>
</protein>
<dbReference type="EMBL" id="BBMT01000007">
    <property type="protein sequence ID" value="GAL35758.1"/>
    <property type="molecule type" value="Genomic_DNA"/>
</dbReference>